<feature type="domain" description="Helicase-associated" evidence="2">
    <location>
        <begin position="117"/>
        <end position="176"/>
    </location>
</feature>
<feature type="domain" description="Helicase-associated" evidence="2">
    <location>
        <begin position="187"/>
        <end position="242"/>
    </location>
</feature>
<protein>
    <recommendedName>
        <fullName evidence="2">Helicase-associated domain-containing protein</fullName>
    </recommendedName>
</protein>
<proteinExistence type="predicted"/>
<accession>A0A7S2HDU5</accession>
<evidence type="ECO:0000256" key="1">
    <source>
        <dbReference type="SAM" id="SignalP"/>
    </source>
</evidence>
<keyword evidence="1" id="KW-0732">Signal</keyword>
<organism evidence="3">
    <name type="scientific">Haptolina brevifila</name>
    <dbReference type="NCBI Taxonomy" id="156173"/>
    <lineage>
        <taxon>Eukaryota</taxon>
        <taxon>Haptista</taxon>
        <taxon>Haptophyta</taxon>
        <taxon>Prymnesiophyceae</taxon>
        <taxon>Prymnesiales</taxon>
        <taxon>Prymnesiaceae</taxon>
        <taxon>Haptolina</taxon>
    </lineage>
</organism>
<dbReference type="Pfam" id="PF03457">
    <property type="entry name" value="HA"/>
    <property type="match status" value="3"/>
</dbReference>
<evidence type="ECO:0000313" key="3">
    <source>
        <dbReference type="EMBL" id="CAD9487895.1"/>
    </source>
</evidence>
<name>A0A7S2HDU5_9EUKA</name>
<gene>
    <name evidence="3" type="ORF">CBRE1094_LOCUS26455</name>
</gene>
<feature type="signal peptide" evidence="1">
    <location>
        <begin position="1"/>
        <end position="23"/>
    </location>
</feature>
<sequence>MASKCRAWAVVLTLEVLVPVCMAFALRAGPAGHDLRRCSLTGCAAENSWDSRLEELSDYARQWHNADAPLNTDLGRWCAVQRRLHMEGKLSERRETALAALDFSWESPSQVDNPEERYDWDKMCAHFVEYRAEHGDGQVPKKFQPDPALGGWVAAVRRKGAALGPKRVAALDAIGFEWKSTRQCGSAFMKMFRELRMFRDAHGHTDAPHDTELGRWCAAQRHIHKQGKLSETRAAYLEGIGFEWRA</sequence>
<dbReference type="PANTHER" id="PTHR33418:SF1">
    <property type="entry name" value="HELICASE-ASSOCIATED DOMAIN-CONTAINING PROTEIN"/>
    <property type="match status" value="1"/>
</dbReference>
<dbReference type="Gene3D" id="6.10.140.530">
    <property type="match status" value="3"/>
</dbReference>
<feature type="domain" description="Helicase-associated" evidence="2">
    <location>
        <begin position="46"/>
        <end position="103"/>
    </location>
</feature>
<dbReference type="PANTHER" id="PTHR33418">
    <property type="entry name" value="HELICASE-ASSOCIATED"/>
    <property type="match status" value="1"/>
</dbReference>
<reference evidence="3" key="1">
    <citation type="submission" date="2021-01" db="EMBL/GenBank/DDBJ databases">
        <authorList>
            <person name="Corre E."/>
            <person name="Pelletier E."/>
            <person name="Niang G."/>
            <person name="Scheremetjew M."/>
            <person name="Finn R."/>
            <person name="Kale V."/>
            <person name="Holt S."/>
            <person name="Cochrane G."/>
            <person name="Meng A."/>
            <person name="Brown T."/>
            <person name="Cohen L."/>
        </authorList>
    </citation>
    <scope>NUCLEOTIDE SEQUENCE</scope>
    <source>
        <strain evidence="3">UTEX LB 985</strain>
    </source>
</reference>
<dbReference type="AlphaFoldDB" id="A0A7S2HDU5"/>
<evidence type="ECO:0000259" key="2">
    <source>
        <dbReference type="Pfam" id="PF03457"/>
    </source>
</evidence>
<feature type="chain" id="PRO_5031002615" description="Helicase-associated domain-containing protein" evidence="1">
    <location>
        <begin position="24"/>
        <end position="246"/>
    </location>
</feature>
<dbReference type="EMBL" id="HBGU01048534">
    <property type="protein sequence ID" value="CAD9487895.1"/>
    <property type="molecule type" value="Transcribed_RNA"/>
</dbReference>
<dbReference type="InterPro" id="IPR005114">
    <property type="entry name" value="Helicase_assoc"/>
</dbReference>